<feature type="transmembrane region" description="Helical" evidence="2">
    <location>
        <begin position="80"/>
        <end position="104"/>
    </location>
</feature>
<sequence>MPDNDNCRLLSPTARKYCEGDTGGDGGGADGSGAGDGIANSAVTNVKEIADSLIKHIDQLLAPDKAWAPEKADSKVYAEFLWLGQHLTVAIFTCVVVVCALTAWQGAPRLRQMGASTGWSLVAVAGMASTPGAVELLNKAVSASMSAAIGSDKSTIFGVLQKDLEDGADADNPLGIAFVIAALVVGLAFAGLVFLTRQLGMLVFVCMAPLVLASLARGGDTSAVRAWAGRLLGLIFAPFALLLIAPFVRFAEGSLVVDGVLLFAADALMLRMIFHGVPYIGPRVAGAARALVESRTDHPLARAVVRAGVPSYYERENTPRGPRTVDTPGRALTQDGNVLFAAYGLKPRQQPGRLTTLSAVSQVGHDAQRQAQIRQTRADARAAVSPQAPAPRVAGAPAPASASNGPVPSAGPRPGSPNGPGTAPAPRPAPPAGPSSPSNP</sequence>
<gene>
    <name evidence="3" type="ORF">RFN57_03550</name>
</gene>
<dbReference type="EMBL" id="JAYXNZ010000002">
    <property type="protein sequence ID" value="MEC7051381.1"/>
    <property type="molecule type" value="Genomic_DNA"/>
</dbReference>
<keyword evidence="2" id="KW-0812">Transmembrane</keyword>
<keyword evidence="2" id="KW-0472">Membrane</keyword>
<proteinExistence type="predicted"/>
<feature type="transmembrane region" description="Helical" evidence="2">
    <location>
        <begin position="201"/>
        <end position="219"/>
    </location>
</feature>
<accession>A0ABU6LPG0</accession>
<reference evidence="3 4" key="1">
    <citation type="submission" date="2024-01" db="EMBL/GenBank/DDBJ databases">
        <title>Genome analysis.</title>
        <authorList>
            <person name="Zhang K."/>
        </authorList>
    </citation>
    <scope>NUCLEOTIDE SEQUENCE [LARGE SCALE GENOMIC DNA]</scope>
    <source>
        <strain evidence="3 4">CGMCC 4.1753</strain>
    </source>
</reference>
<evidence type="ECO:0008006" key="5">
    <source>
        <dbReference type="Google" id="ProtNLM"/>
    </source>
</evidence>
<keyword evidence="4" id="KW-1185">Reference proteome</keyword>
<feature type="transmembrane region" description="Helical" evidence="2">
    <location>
        <begin position="231"/>
        <end position="248"/>
    </location>
</feature>
<evidence type="ECO:0000313" key="3">
    <source>
        <dbReference type="EMBL" id="MEC7051381.1"/>
    </source>
</evidence>
<dbReference type="RefSeq" id="WP_191848619.1">
    <property type="nucleotide sequence ID" value="NZ_BMUO01000015.1"/>
</dbReference>
<evidence type="ECO:0000313" key="4">
    <source>
        <dbReference type="Proteomes" id="UP001353952"/>
    </source>
</evidence>
<feature type="compositionally biased region" description="Low complexity" evidence="1">
    <location>
        <begin position="369"/>
        <end position="408"/>
    </location>
</feature>
<feature type="region of interest" description="Disordered" evidence="1">
    <location>
        <begin position="365"/>
        <end position="440"/>
    </location>
</feature>
<evidence type="ECO:0000256" key="1">
    <source>
        <dbReference type="SAM" id="MobiDB-lite"/>
    </source>
</evidence>
<feature type="compositionally biased region" description="Pro residues" evidence="1">
    <location>
        <begin position="409"/>
        <end position="440"/>
    </location>
</feature>
<keyword evidence="2" id="KW-1133">Transmembrane helix</keyword>
<name>A0ABU6LPG0_9ACTN</name>
<protein>
    <recommendedName>
        <fullName evidence="5">TrbL/VirB6 plasmid conjugal transfer protein</fullName>
    </recommendedName>
</protein>
<organism evidence="3 4">
    <name type="scientific">Streptomyces violaceochromogenes</name>
    <dbReference type="NCBI Taxonomy" id="67377"/>
    <lineage>
        <taxon>Bacteria</taxon>
        <taxon>Bacillati</taxon>
        <taxon>Actinomycetota</taxon>
        <taxon>Actinomycetes</taxon>
        <taxon>Kitasatosporales</taxon>
        <taxon>Streptomycetaceae</taxon>
        <taxon>Streptomyces</taxon>
    </lineage>
</organism>
<feature type="transmembrane region" description="Helical" evidence="2">
    <location>
        <begin position="174"/>
        <end position="195"/>
    </location>
</feature>
<dbReference type="Proteomes" id="UP001353952">
    <property type="component" value="Unassembled WGS sequence"/>
</dbReference>
<evidence type="ECO:0000256" key="2">
    <source>
        <dbReference type="SAM" id="Phobius"/>
    </source>
</evidence>
<comment type="caution">
    <text evidence="3">The sequence shown here is derived from an EMBL/GenBank/DDBJ whole genome shotgun (WGS) entry which is preliminary data.</text>
</comment>